<feature type="transmembrane region" description="Helical" evidence="4">
    <location>
        <begin position="379"/>
        <end position="400"/>
    </location>
</feature>
<keyword evidence="3 4" id="KW-0472">Membrane</keyword>
<gene>
    <name evidence="6" type="ordered locus">Arad_7148</name>
</gene>
<feature type="transmembrane region" description="Helical" evidence="4">
    <location>
        <begin position="316"/>
        <end position="334"/>
    </location>
</feature>
<feature type="domain" description="Major facilitator superfamily (MFS) profile" evidence="5">
    <location>
        <begin position="29"/>
        <end position="432"/>
    </location>
</feature>
<keyword evidence="2 4" id="KW-1133">Transmembrane helix</keyword>
<dbReference type="PANTHER" id="PTHR23528:SF1">
    <property type="entry name" value="MAJOR FACILITATOR SUPERFAMILY (MFS) PROFILE DOMAIN-CONTAINING PROTEIN"/>
    <property type="match status" value="1"/>
</dbReference>
<dbReference type="InterPro" id="IPR011701">
    <property type="entry name" value="MFS"/>
</dbReference>
<feature type="transmembrane region" description="Helical" evidence="4">
    <location>
        <begin position="340"/>
        <end position="358"/>
    </location>
</feature>
<dbReference type="SUPFAM" id="SSF103473">
    <property type="entry name" value="MFS general substrate transporter"/>
    <property type="match status" value="1"/>
</dbReference>
<keyword evidence="1 4" id="KW-0812">Transmembrane</keyword>
<feature type="transmembrane region" description="Helical" evidence="4">
    <location>
        <begin position="130"/>
        <end position="151"/>
    </location>
</feature>
<dbReference type="Pfam" id="PF07690">
    <property type="entry name" value="MFS_1"/>
    <property type="match status" value="1"/>
</dbReference>
<feature type="transmembrane region" description="Helical" evidence="4">
    <location>
        <begin position="105"/>
        <end position="124"/>
    </location>
</feature>
<name>B9JLZ8_RHIR8</name>
<feature type="transmembrane region" description="Helical" evidence="4">
    <location>
        <begin position="67"/>
        <end position="84"/>
    </location>
</feature>
<dbReference type="EMBL" id="CP000629">
    <property type="protein sequence ID" value="ACM28712.1"/>
    <property type="molecule type" value="Genomic_DNA"/>
</dbReference>
<dbReference type="eggNOG" id="COG2211">
    <property type="taxonomic scope" value="Bacteria"/>
</dbReference>
<evidence type="ECO:0000256" key="3">
    <source>
        <dbReference type="ARBA" id="ARBA00023136"/>
    </source>
</evidence>
<feature type="transmembrane region" description="Helical" evidence="4">
    <location>
        <begin position="163"/>
        <end position="184"/>
    </location>
</feature>
<sequence>MSDGLMDRTALEAQVSLTPRGEPVAPVTNVFLAKYAIAYCGLFVALLTPVAMTLAIRIGALDATGKGASLGSILGLGALFALIANPLFGQLSDRTQSPLGRRKPWIVAGVIIGSLAQVAIAYVSSLVVIGIAWCVAQTAYNAALAALVAVVPDQVPEQQRGKISALMGMSIYIALLIGSAVLTFVGTVGVGMFIIPAVIGLFTTLLFAVGLTDVRKSKAAAQTENRPLLAELAGMFWVNPVKFPDFGWAWASRFLVFLGMSVLMTYQVYYLTDVLGFAADAISRIMFLSTLITAGCVLVSSLVAGWLSDRFQRRKIFVFIAATVYAFGILLIVFSTGLFGFLFGVSVSSLGFGVYLAVDQALVVDVLPNRETDAGKNMGVLNIANAVPQSIAPAIAPIFLAMGSATGQNYALLYAIAALCAFLGALAIAPVRGVR</sequence>
<dbReference type="HOGENOM" id="CLU_040011_1_1_5"/>
<feature type="transmembrane region" description="Helical" evidence="4">
    <location>
        <begin position="250"/>
        <end position="269"/>
    </location>
</feature>
<evidence type="ECO:0000313" key="6">
    <source>
        <dbReference type="EMBL" id="ACM28712.1"/>
    </source>
</evidence>
<dbReference type="PANTHER" id="PTHR23528">
    <property type="match status" value="1"/>
</dbReference>
<accession>B9JLZ8</accession>
<dbReference type="Proteomes" id="UP000001600">
    <property type="component" value="Chromosome 2"/>
</dbReference>
<feature type="transmembrane region" description="Helical" evidence="4">
    <location>
        <begin position="412"/>
        <end position="431"/>
    </location>
</feature>
<evidence type="ECO:0000256" key="1">
    <source>
        <dbReference type="ARBA" id="ARBA00022692"/>
    </source>
</evidence>
<feature type="transmembrane region" description="Helical" evidence="4">
    <location>
        <begin position="190"/>
        <end position="211"/>
    </location>
</feature>
<dbReference type="GO" id="GO:0022857">
    <property type="term" value="F:transmembrane transporter activity"/>
    <property type="evidence" value="ECO:0007669"/>
    <property type="project" value="InterPro"/>
</dbReference>
<protein>
    <submittedName>
        <fullName evidence="6">Efflux transporter</fullName>
    </submittedName>
</protein>
<dbReference type="KEGG" id="ara:Arad_7148"/>
<evidence type="ECO:0000256" key="2">
    <source>
        <dbReference type="ARBA" id="ARBA00022989"/>
    </source>
</evidence>
<dbReference type="InterPro" id="IPR020846">
    <property type="entry name" value="MFS_dom"/>
</dbReference>
<organism evidence="6 7">
    <name type="scientific">Rhizobium rhizogenes (strain K84 / ATCC BAA-868)</name>
    <name type="common">Agrobacterium radiobacter</name>
    <dbReference type="NCBI Taxonomy" id="311403"/>
    <lineage>
        <taxon>Bacteria</taxon>
        <taxon>Pseudomonadati</taxon>
        <taxon>Pseudomonadota</taxon>
        <taxon>Alphaproteobacteria</taxon>
        <taxon>Hyphomicrobiales</taxon>
        <taxon>Rhizobiaceae</taxon>
        <taxon>Rhizobium/Agrobacterium group</taxon>
        <taxon>Rhizobium</taxon>
    </lineage>
</organism>
<dbReference type="Gene3D" id="1.20.1250.20">
    <property type="entry name" value="MFS general substrate transporter like domains"/>
    <property type="match status" value="2"/>
</dbReference>
<dbReference type="AlphaFoldDB" id="B9JLZ8"/>
<dbReference type="RefSeq" id="WP_007688932.1">
    <property type="nucleotide sequence ID" value="NC_011983.1"/>
</dbReference>
<evidence type="ECO:0000256" key="4">
    <source>
        <dbReference type="SAM" id="Phobius"/>
    </source>
</evidence>
<dbReference type="InterPro" id="IPR036259">
    <property type="entry name" value="MFS_trans_sf"/>
</dbReference>
<dbReference type="STRING" id="311403.Arad_7148"/>
<proteinExistence type="predicted"/>
<feature type="transmembrane region" description="Helical" evidence="4">
    <location>
        <begin position="36"/>
        <end position="61"/>
    </location>
</feature>
<evidence type="ECO:0000259" key="5">
    <source>
        <dbReference type="PROSITE" id="PS50850"/>
    </source>
</evidence>
<dbReference type="PROSITE" id="PS50850">
    <property type="entry name" value="MFS"/>
    <property type="match status" value="1"/>
</dbReference>
<reference evidence="6 7" key="1">
    <citation type="journal article" date="2009" name="J. Bacteriol.">
        <title>Genome sequences of three Agrobacterium biovars help elucidate the evolution of multichromosome genomes in bacteria.</title>
        <authorList>
            <person name="Slater S.C."/>
            <person name="Goldman B.S."/>
            <person name="Goodner B."/>
            <person name="Setubal J.C."/>
            <person name="Farrand S.K."/>
            <person name="Nester E.W."/>
            <person name="Burr T.J."/>
            <person name="Banta L."/>
            <person name="Dickerman A.W."/>
            <person name="Paulsen I."/>
            <person name="Otten L."/>
            <person name="Suen G."/>
            <person name="Welch R."/>
            <person name="Almeida N.F."/>
            <person name="Arnold F."/>
            <person name="Burton O.T."/>
            <person name="Du Z."/>
            <person name="Ewing A."/>
            <person name="Godsy E."/>
            <person name="Heisel S."/>
            <person name="Houmiel K.L."/>
            <person name="Jhaveri J."/>
            <person name="Lu J."/>
            <person name="Miller N.M."/>
            <person name="Norton S."/>
            <person name="Chen Q."/>
            <person name="Phoolcharoen W."/>
            <person name="Ohlin V."/>
            <person name="Ondrusek D."/>
            <person name="Pride N."/>
            <person name="Stricklin S.L."/>
            <person name="Sun J."/>
            <person name="Wheeler C."/>
            <person name="Wilson L."/>
            <person name="Zhu H."/>
            <person name="Wood D.W."/>
        </authorList>
    </citation>
    <scope>NUCLEOTIDE SEQUENCE [LARGE SCALE GENOMIC DNA]</scope>
    <source>
        <strain evidence="7">K84 / ATCC BAA-868</strain>
    </source>
</reference>
<evidence type="ECO:0000313" key="7">
    <source>
        <dbReference type="Proteomes" id="UP000001600"/>
    </source>
</evidence>
<feature type="transmembrane region" description="Helical" evidence="4">
    <location>
        <begin position="281"/>
        <end position="304"/>
    </location>
</feature>